<gene>
    <name evidence="1" type="ORF">JOB18_019597</name>
</gene>
<name>A0AAV6Q3D7_SOLSE</name>
<sequence length="65" mass="7286">MPCSAELLQRRSIRVETKRIRRHSLPVVTGGSSLRLLSVSMRAHIQTRVGPSTGNSSEDTKCFYK</sequence>
<evidence type="ECO:0000313" key="1">
    <source>
        <dbReference type="EMBL" id="KAG7482368.1"/>
    </source>
</evidence>
<reference evidence="1 2" key="1">
    <citation type="journal article" date="2021" name="Sci. Rep.">
        <title>Chromosome anchoring in Senegalese sole (Solea senegalensis) reveals sex-associated markers and genome rearrangements in flatfish.</title>
        <authorList>
            <person name="Guerrero-Cozar I."/>
            <person name="Gomez-Garrido J."/>
            <person name="Berbel C."/>
            <person name="Martinez-Blanch J.F."/>
            <person name="Alioto T."/>
            <person name="Claros M.G."/>
            <person name="Gagnaire P.A."/>
            <person name="Manchado M."/>
        </authorList>
    </citation>
    <scope>NUCLEOTIDE SEQUENCE [LARGE SCALE GENOMIC DNA]</scope>
    <source>
        <strain evidence="1">Sse05_10M</strain>
    </source>
</reference>
<dbReference type="EMBL" id="JAGKHQ010000019">
    <property type="protein sequence ID" value="KAG7482368.1"/>
    <property type="molecule type" value="Genomic_DNA"/>
</dbReference>
<keyword evidence="2" id="KW-1185">Reference proteome</keyword>
<dbReference type="Proteomes" id="UP000693946">
    <property type="component" value="Linkage Group LG7"/>
</dbReference>
<dbReference type="AlphaFoldDB" id="A0AAV6Q3D7"/>
<accession>A0AAV6Q3D7</accession>
<comment type="caution">
    <text evidence="1">The sequence shown here is derived from an EMBL/GenBank/DDBJ whole genome shotgun (WGS) entry which is preliminary data.</text>
</comment>
<proteinExistence type="predicted"/>
<evidence type="ECO:0000313" key="2">
    <source>
        <dbReference type="Proteomes" id="UP000693946"/>
    </source>
</evidence>
<protein>
    <submittedName>
        <fullName evidence="1">Uncharacterized protein</fullName>
    </submittedName>
</protein>
<organism evidence="1 2">
    <name type="scientific">Solea senegalensis</name>
    <name type="common">Senegalese sole</name>
    <dbReference type="NCBI Taxonomy" id="28829"/>
    <lineage>
        <taxon>Eukaryota</taxon>
        <taxon>Metazoa</taxon>
        <taxon>Chordata</taxon>
        <taxon>Craniata</taxon>
        <taxon>Vertebrata</taxon>
        <taxon>Euteleostomi</taxon>
        <taxon>Actinopterygii</taxon>
        <taxon>Neopterygii</taxon>
        <taxon>Teleostei</taxon>
        <taxon>Neoteleostei</taxon>
        <taxon>Acanthomorphata</taxon>
        <taxon>Carangaria</taxon>
        <taxon>Pleuronectiformes</taxon>
        <taxon>Pleuronectoidei</taxon>
        <taxon>Soleidae</taxon>
        <taxon>Solea</taxon>
    </lineage>
</organism>